<protein>
    <recommendedName>
        <fullName evidence="3">Flagellar protein FlgN</fullName>
    </recommendedName>
</protein>
<reference evidence="1 2" key="2">
    <citation type="submission" date="2020-08" db="EMBL/GenBank/DDBJ databases">
        <authorList>
            <person name="Ueki A."/>
            <person name="Tonouchi A."/>
        </authorList>
    </citation>
    <scope>NUCLEOTIDE SEQUENCE [LARGE SCALE GENOMIC DNA]</scope>
    <source>
        <strain evidence="1 2">CTTW</strain>
    </source>
</reference>
<dbReference type="InterPro" id="IPR007809">
    <property type="entry name" value="FlgN-like"/>
</dbReference>
<keyword evidence="2" id="KW-1185">Reference proteome</keyword>
<dbReference type="RefSeq" id="WP_207726447.1">
    <property type="nucleotide sequence ID" value="NZ_AP023368.1"/>
</dbReference>
<sequence>MSENQNEVYIRIMLDTLYKKDKLLTSLIDITREQERLLEEKEFSMDSFESLMEDKEKFIVELNQLEDGFEALYQRLVKVLPEASGLWENIQKAQQLIRSIMDKSMTLQALEARNKERLLLYLAGKRQEIKSFKSGSKAAELYQHNMVNQHQDGQSYFLDKKK</sequence>
<evidence type="ECO:0008006" key="3">
    <source>
        <dbReference type="Google" id="ProtNLM"/>
    </source>
</evidence>
<gene>
    <name evidence="1" type="ORF">bsdcttw_42670</name>
</gene>
<dbReference type="GO" id="GO:0044780">
    <property type="term" value="P:bacterial-type flagellum assembly"/>
    <property type="evidence" value="ECO:0007669"/>
    <property type="project" value="InterPro"/>
</dbReference>
<evidence type="ECO:0000313" key="2">
    <source>
        <dbReference type="Proteomes" id="UP000515703"/>
    </source>
</evidence>
<accession>A0A7M3S9F9</accession>
<organism evidence="1 2">
    <name type="scientific">Anaerocolumna chitinilytica</name>
    <dbReference type="NCBI Taxonomy" id="1727145"/>
    <lineage>
        <taxon>Bacteria</taxon>
        <taxon>Bacillati</taxon>
        <taxon>Bacillota</taxon>
        <taxon>Clostridia</taxon>
        <taxon>Lachnospirales</taxon>
        <taxon>Lachnospiraceae</taxon>
        <taxon>Anaerocolumna</taxon>
    </lineage>
</organism>
<dbReference type="EMBL" id="AP023368">
    <property type="protein sequence ID" value="BCK01227.1"/>
    <property type="molecule type" value="Genomic_DNA"/>
</dbReference>
<dbReference type="Proteomes" id="UP000515703">
    <property type="component" value="Chromosome"/>
</dbReference>
<dbReference type="KEGG" id="acht:bsdcttw_42670"/>
<proteinExistence type="predicted"/>
<evidence type="ECO:0000313" key="1">
    <source>
        <dbReference type="EMBL" id="BCK01227.1"/>
    </source>
</evidence>
<name>A0A7M3S9F9_9FIRM</name>
<dbReference type="Pfam" id="PF05130">
    <property type="entry name" value="FlgN"/>
    <property type="match status" value="1"/>
</dbReference>
<dbReference type="AlphaFoldDB" id="A0A7M3S9F9"/>
<reference evidence="1 2" key="1">
    <citation type="submission" date="2020-08" db="EMBL/GenBank/DDBJ databases">
        <title>Draft genome sequencing of an Anaerocolumna strain isolated from anoxic soil subjected to BSD treatment.</title>
        <authorList>
            <person name="Uek A."/>
            <person name="Tonouchi A."/>
        </authorList>
    </citation>
    <scope>NUCLEOTIDE SEQUENCE [LARGE SCALE GENOMIC DNA]</scope>
    <source>
        <strain evidence="1 2">CTTW</strain>
    </source>
</reference>